<gene>
    <name evidence="1" type="ORF">CYNAS_LOCUS5793</name>
</gene>
<evidence type="ECO:0000313" key="2">
    <source>
        <dbReference type="Proteomes" id="UP001176961"/>
    </source>
</evidence>
<keyword evidence="2" id="KW-1185">Reference proteome</keyword>
<protein>
    <submittedName>
        <fullName evidence="1">Uncharacterized protein</fullName>
    </submittedName>
</protein>
<dbReference type="EMBL" id="CATQJL010000112">
    <property type="protein sequence ID" value="CAJ0593810.1"/>
    <property type="molecule type" value="Genomic_DNA"/>
</dbReference>
<name>A0AA36DUA5_CYLNA</name>
<proteinExistence type="predicted"/>
<evidence type="ECO:0000313" key="1">
    <source>
        <dbReference type="EMBL" id="CAJ0593810.1"/>
    </source>
</evidence>
<dbReference type="AlphaFoldDB" id="A0AA36DUA5"/>
<dbReference type="Proteomes" id="UP001176961">
    <property type="component" value="Unassembled WGS sequence"/>
</dbReference>
<reference evidence="1" key="1">
    <citation type="submission" date="2023-07" db="EMBL/GenBank/DDBJ databases">
        <authorList>
            <consortium name="CYATHOMIX"/>
        </authorList>
    </citation>
    <scope>NUCLEOTIDE SEQUENCE</scope>
    <source>
        <strain evidence="1">N/A</strain>
    </source>
</reference>
<accession>A0AA36DUA5</accession>
<comment type="caution">
    <text evidence="1">The sequence shown here is derived from an EMBL/GenBank/DDBJ whole genome shotgun (WGS) entry which is preliminary data.</text>
</comment>
<organism evidence="1 2">
    <name type="scientific">Cylicocyclus nassatus</name>
    <name type="common">Nematode worm</name>
    <dbReference type="NCBI Taxonomy" id="53992"/>
    <lineage>
        <taxon>Eukaryota</taxon>
        <taxon>Metazoa</taxon>
        <taxon>Ecdysozoa</taxon>
        <taxon>Nematoda</taxon>
        <taxon>Chromadorea</taxon>
        <taxon>Rhabditida</taxon>
        <taxon>Rhabditina</taxon>
        <taxon>Rhabditomorpha</taxon>
        <taxon>Strongyloidea</taxon>
        <taxon>Strongylidae</taxon>
        <taxon>Cylicocyclus</taxon>
    </lineage>
</organism>
<sequence>MFSDTVVLSKGNWPDITNNTTLPVQHSAIEASEVYVDEDATLCVIEKQQPDMSQKNSEKPAFPRIWSTFFFISYHCNLQQMMLGTTRKS</sequence>